<keyword evidence="6" id="KW-1185">Reference proteome</keyword>
<sequence length="182" mass="18906">MSKAIGMIEFTSIARGIYAADQMVKTADVEIVTASSVCPGKYIAIVQGDVAAVQDSVGVGESVAEEFLVDSIVIPNVSPEVFPAITGTTIPDRIQALGIIEFFSLATMVIAADAILKAAELQPLELRLGTGLGGKSFFTFTGDVAAVQTGIEAGKAVAKQKGMLVNAEVIPSVSNRLVESLF</sequence>
<feature type="domain" description="BMC" evidence="4">
    <location>
        <begin position="96"/>
        <end position="182"/>
    </location>
</feature>
<dbReference type="Pfam" id="PF00936">
    <property type="entry name" value="BMC"/>
    <property type="match status" value="2"/>
</dbReference>
<proteinExistence type="inferred from homology"/>
<dbReference type="STRING" id="1548.CSCA_4492"/>
<dbReference type="RefSeq" id="WP_029159471.1">
    <property type="nucleotide sequence ID" value="NZ_CP009933.1"/>
</dbReference>
<dbReference type="InterPro" id="IPR037233">
    <property type="entry name" value="CcmK-like_sf"/>
</dbReference>
<evidence type="ECO:0000256" key="2">
    <source>
        <dbReference type="ARBA" id="ARBA00024446"/>
    </source>
</evidence>
<accession>A0A0E3JRC8</accession>
<dbReference type="EMBL" id="CP009933">
    <property type="protein sequence ID" value="AKA71617.1"/>
    <property type="molecule type" value="Genomic_DNA"/>
</dbReference>
<name>A0A0E3JRC8_CLOSL</name>
<dbReference type="PROSITE" id="PS51930">
    <property type="entry name" value="BMC_2"/>
    <property type="match status" value="2"/>
</dbReference>
<organism evidence="5 6">
    <name type="scientific">Clostridium scatologenes</name>
    <dbReference type="NCBI Taxonomy" id="1548"/>
    <lineage>
        <taxon>Bacteria</taxon>
        <taxon>Bacillati</taxon>
        <taxon>Bacillota</taxon>
        <taxon>Clostridia</taxon>
        <taxon>Eubacteriales</taxon>
        <taxon>Clostridiaceae</taxon>
        <taxon>Clostridium</taxon>
    </lineage>
</organism>
<dbReference type="PANTHER" id="PTHR33941">
    <property type="entry name" value="PROPANEDIOL UTILIZATION PROTEIN PDUA"/>
    <property type="match status" value="1"/>
</dbReference>
<dbReference type="PIRSF" id="PIRSF034834">
    <property type="entry name" value="PduT"/>
    <property type="match status" value="1"/>
</dbReference>
<comment type="similarity">
    <text evidence="3">Belongs to the bacterial microcompartments protein family.</text>
</comment>
<dbReference type="AlphaFoldDB" id="A0A0E3JRC8"/>
<evidence type="ECO:0000313" key="5">
    <source>
        <dbReference type="EMBL" id="AKA71617.1"/>
    </source>
</evidence>
<dbReference type="CDD" id="cd07054">
    <property type="entry name" value="BMC_PduT_repeat2"/>
    <property type="match status" value="1"/>
</dbReference>
<gene>
    <name evidence="5" type="ORF">CSCA_4492</name>
</gene>
<evidence type="ECO:0000259" key="4">
    <source>
        <dbReference type="PROSITE" id="PS51930"/>
    </source>
</evidence>
<dbReference type="KEGG" id="csq:CSCA_4492"/>
<evidence type="ECO:0000256" key="1">
    <source>
        <dbReference type="ARBA" id="ARBA00024322"/>
    </source>
</evidence>
<dbReference type="InterPro" id="IPR011238">
    <property type="entry name" value="Micro_shell_prot_PduT"/>
</dbReference>
<comment type="subcellular location">
    <subcellularLocation>
        <location evidence="1">Bacterial microcompartment</location>
    </subcellularLocation>
</comment>
<reference evidence="5 6" key="1">
    <citation type="journal article" date="2015" name="J. Biotechnol.">
        <title>Complete genome sequence of a malodorant-producing acetogen, Clostridium scatologenes ATCC 25775(T).</title>
        <authorList>
            <person name="Zhu Z."/>
            <person name="Guo T."/>
            <person name="Zheng H."/>
            <person name="Song T."/>
            <person name="Ouyang P."/>
            <person name="Xie J."/>
        </authorList>
    </citation>
    <scope>NUCLEOTIDE SEQUENCE [LARGE SCALE GENOMIC DNA]</scope>
    <source>
        <strain evidence="5 6">ATCC 25775</strain>
    </source>
</reference>
<dbReference type="Gene3D" id="3.30.70.1710">
    <property type="match status" value="2"/>
</dbReference>
<dbReference type="HOGENOM" id="CLU_115793_0_0_9"/>
<dbReference type="PANTHER" id="PTHR33941:SF11">
    <property type="entry name" value="BACTERIAL MICROCOMPARTMENT SHELL PROTEIN PDUJ"/>
    <property type="match status" value="1"/>
</dbReference>
<evidence type="ECO:0000256" key="3">
    <source>
        <dbReference type="PROSITE-ProRule" id="PRU01278"/>
    </source>
</evidence>
<protein>
    <submittedName>
        <fullName evidence="5">Microcompartments protein</fullName>
    </submittedName>
</protein>
<keyword evidence="2" id="KW-1283">Bacterial microcompartment</keyword>
<dbReference type="InterPro" id="IPR000249">
    <property type="entry name" value="BMC_dom"/>
</dbReference>
<dbReference type="SMART" id="SM00877">
    <property type="entry name" value="BMC"/>
    <property type="match status" value="2"/>
</dbReference>
<dbReference type="Proteomes" id="UP000033115">
    <property type="component" value="Chromosome"/>
</dbReference>
<dbReference type="InterPro" id="IPR044872">
    <property type="entry name" value="CcmK/CsoS1_BMC"/>
</dbReference>
<dbReference type="SUPFAM" id="SSF143414">
    <property type="entry name" value="CcmK-like"/>
    <property type="match status" value="2"/>
</dbReference>
<dbReference type="GO" id="GO:0031469">
    <property type="term" value="C:bacterial microcompartment"/>
    <property type="evidence" value="ECO:0007669"/>
    <property type="project" value="UniProtKB-SubCell"/>
</dbReference>
<evidence type="ECO:0000313" key="6">
    <source>
        <dbReference type="Proteomes" id="UP000033115"/>
    </source>
</evidence>
<dbReference type="InterPro" id="IPR050575">
    <property type="entry name" value="BMC_shell"/>
</dbReference>
<feature type="domain" description="BMC" evidence="4">
    <location>
        <begin position="4"/>
        <end position="86"/>
    </location>
</feature>
<dbReference type="CDD" id="cd07053">
    <property type="entry name" value="BMC_PduT_repeat1"/>
    <property type="match status" value="1"/>
</dbReference>